<dbReference type="OrthoDB" id="10488919at2759"/>
<dbReference type="InParanoid" id="A0A1V9XRW4"/>
<protein>
    <submittedName>
        <fullName evidence="3">Uncharacterized protein</fullName>
    </submittedName>
</protein>
<name>A0A1V9XRW4_9ACAR</name>
<reference evidence="3 4" key="1">
    <citation type="journal article" date="2017" name="Gigascience">
        <title>Draft genome of the honey bee ectoparasitic mite, Tropilaelaps mercedesae, is shaped by the parasitic life history.</title>
        <authorList>
            <person name="Dong X."/>
            <person name="Armstrong S.D."/>
            <person name="Xia D."/>
            <person name="Makepeace B.L."/>
            <person name="Darby A.C."/>
            <person name="Kadowaki T."/>
        </authorList>
    </citation>
    <scope>NUCLEOTIDE SEQUENCE [LARGE SCALE GENOMIC DNA]</scope>
    <source>
        <strain evidence="3">Wuxi-XJTLU</strain>
    </source>
</reference>
<keyword evidence="2" id="KW-0812">Transmembrane</keyword>
<dbReference type="EMBL" id="MNPL01005209">
    <property type="protein sequence ID" value="OQR76173.1"/>
    <property type="molecule type" value="Genomic_DNA"/>
</dbReference>
<feature type="transmembrane region" description="Helical" evidence="2">
    <location>
        <begin position="90"/>
        <end position="112"/>
    </location>
</feature>
<evidence type="ECO:0000256" key="2">
    <source>
        <dbReference type="SAM" id="Phobius"/>
    </source>
</evidence>
<comment type="caution">
    <text evidence="3">The sequence shown here is derived from an EMBL/GenBank/DDBJ whole genome shotgun (WGS) entry which is preliminary data.</text>
</comment>
<dbReference type="Proteomes" id="UP000192247">
    <property type="component" value="Unassembled WGS sequence"/>
</dbReference>
<sequence>MTEESVEKNVNKVGGSGAAVTETLHTPYKCAEKTNDKQRRQSDILRTPDALGDSTYIPTKHSKNGTVNATEKDGGTSEPDHYRVAVIETAVISVVVLLCLAAAVAIMFFLAVRPSYVKTISTYRGERLEHAWKKYDEKEQIEPGNICQNFPGPYKKLVKFIKRPYQVIGDPCEDYYGLVCSGICHIVPKGLCFWDVSRKFQRDCVYRKPDGDTVELWMNILAFTKRSHIPIRLPSQCQEEIEKRYAEELSLIHGGNVRIKRALLERILFYIDYLKLVAQFCFFVCRR</sequence>
<keyword evidence="4" id="KW-1185">Reference proteome</keyword>
<gene>
    <name evidence="3" type="ORF">BIW11_07952</name>
</gene>
<evidence type="ECO:0000313" key="4">
    <source>
        <dbReference type="Proteomes" id="UP000192247"/>
    </source>
</evidence>
<dbReference type="AlphaFoldDB" id="A0A1V9XRW4"/>
<keyword evidence="2" id="KW-1133">Transmembrane helix</keyword>
<organism evidence="3 4">
    <name type="scientific">Tropilaelaps mercedesae</name>
    <dbReference type="NCBI Taxonomy" id="418985"/>
    <lineage>
        <taxon>Eukaryota</taxon>
        <taxon>Metazoa</taxon>
        <taxon>Ecdysozoa</taxon>
        <taxon>Arthropoda</taxon>
        <taxon>Chelicerata</taxon>
        <taxon>Arachnida</taxon>
        <taxon>Acari</taxon>
        <taxon>Parasitiformes</taxon>
        <taxon>Mesostigmata</taxon>
        <taxon>Gamasina</taxon>
        <taxon>Dermanyssoidea</taxon>
        <taxon>Laelapidae</taxon>
        <taxon>Tropilaelaps</taxon>
    </lineage>
</organism>
<accession>A0A1V9XRW4</accession>
<keyword evidence="2" id="KW-0472">Membrane</keyword>
<proteinExistence type="predicted"/>
<feature type="region of interest" description="Disordered" evidence="1">
    <location>
        <begin position="48"/>
        <end position="78"/>
    </location>
</feature>
<evidence type="ECO:0000313" key="3">
    <source>
        <dbReference type="EMBL" id="OQR76173.1"/>
    </source>
</evidence>
<evidence type="ECO:0000256" key="1">
    <source>
        <dbReference type="SAM" id="MobiDB-lite"/>
    </source>
</evidence>